<keyword evidence="11" id="KW-1185">Reference proteome</keyword>
<dbReference type="AlphaFoldDB" id="A0AAN7HJB6"/>
<feature type="compositionally biased region" description="Low complexity" evidence="9">
    <location>
        <begin position="61"/>
        <end position="73"/>
    </location>
</feature>
<evidence type="ECO:0000313" key="10">
    <source>
        <dbReference type="EMBL" id="KAK4244175.1"/>
    </source>
</evidence>
<protein>
    <recommendedName>
        <fullName evidence="12">Cyclin-dependent kinase</fullName>
    </recommendedName>
</protein>
<evidence type="ECO:0000313" key="11">
    <source>
        <dbReference type="Proteomes" id="UP001303647"/>
    </source>
</evidence>
<name>A0AAN7HJB6_9PEZI</name>
<gene>
    <name evidence="10" type="ORF">C7999DRAFT_17542</name>
</gene>
<feature type="compositionally biased region" description="Low complexity" evidence="9">
    <location>
        <begin position="177"/>
        <end position="190"/>
    </location>
</feature>
<evidence type="ECO:0000256" key="8">
    <source>
        <dbReference type="ARBA" id="ARBA00023242"/>
    </source>
</evidence>
<comment type="similarity">
    <text evidence="3">Belongs to the WHI5/NRM1 family.</text>
</comment>
<feature type="compositionally biased region" description="Polar residues" evidence="9">
    <location>
        <begin position="140"/>
        <end position="171"/>
    </location>
</feature>
<evidence type="ECO:0000256" key="4">
    <source>
        <dbReference type="ARBA" id="ARBA00022490"/>
    </source>
</evidence>
<keyword evidence="7" id="KW-0804">Transcription</keyword>
<evidence type="ECO:0000256" key="3">
    <source>
        <dbReference type="ARBA" id="ARBA00006922"/>
    </source>
</evidence>
<keyword evidence="8" id="KW-0539">Nucleus</keyword>
<keyword evidence="6" id="KW-0805">Transcription regulation</keyword>
<reference evidence="10" key="2">
    <citation type="submission" date="2023-05" db="EMBL/GenBank/DDBJ databases">
        <authorList>
            <consortium name="Lawrence Berkeley National Laboratory"/>
            <person name="Steindorff A."/>
            <person name="Hensen N."/>
            <person name="Bonometti L."/>
            <person name="Westerberg I."/>
            <person name="Brannstrom I.O."/>
            <person name="Guillou S."/>
            <person name="Cros-Aarteil S."/>
            <person name="Calhoun S."/>
            <person name="Haridas S."/>
            <person name="Kuo A."/>
            <person name="Mondo S."/>
            <person name="Pangilinan J."/>
            <person name="Riley R."/>
            <person name="Labutti K."/>
            <person name="Andreopoulos B."/>
            <person name="Lipzen A."/>
            <person name="Chen C."/>
            <person name="Yanf M."/>
            <person name="Daum C."/>
            <person name="Ng V."/>
            <person name="Clum A."/>
            <person name="Ohm R."/>
            <person name="Martin F."/>
            <person name="Silar P."/>
            <person name="Natvig D."/>
            <person name="Lalanne C."/>
            <person name="Gautier V."/>
            <person name="Ament-Velasquez S.L."/>
            <person name="Kruys A."/>
            <person name="Hutchinson M.I."/>
            <person name="Powell A.J."/>
            <person name="Barry K."/>
            <person name="Miller A.N."/>
            <person name="Grigoriev I.V."/>
            <person name="Debuchy R."/>
            <person name="Gladieux P."/>
            <person name="Thoren M.H."/>
            <person name="Johannesson H."/>
        </authorList>
    </citation>
    <scope>NUCLEOTIDE SEQUENCE</scope>
    <source>
        <strain evidence="10">CBS 359.72</strain>
    </source>
</reference>
<dbReference type="GO" id="GO:0005737">
    <property type="term" value="C:cytoplasm"/>
    <property type="evidence" value="ECO:0007669"/>
    <property type="project" value="UniProtKB-SubCell"/>
</dbReference>
<sequence length="481" mass="52259">MNASSPTKRRVLGALDPNACSPNKARRHEGNNKLLSFAPQYTSPVKAKPVAPRQALTTITSPSRLPSLSASPSGTPEREEGTKSRKRRSPSPATVDPVPEIAATRALEEAAEGGERAAKRACLDGAREDGRSPPSSTSTARTVGSTRPRSASPDTPSVFDNSAVDNSQVTILTEPDATGPAPAPGLAAAPLPAPRTRPRLTREQAREKAEILRLRLGLASYKVRTGQTDVPLDRLEARLAGGMRHARGFSSSSFHGRPGSQDRSVYYRPTSVSASFPPLAATISTAASTAAVGRGHRRPLPGAPTRRASVVGLERGDHTRAAAPSRSELLEEVRSAIARGDEQRRNHYQHQSHPHYHQHQQKQPYQYHHRRHYRRQSEAMLDTRNDPRRYMHSTSTGFGIPPLRRPRTATDAADFSLSRSSSSSWASSMSASASRRRAASFAGNSGYYYHHHHRQVEEEEEDEDMESRGGAASGLLSLARS</sequence>
<keyword evidence="4" id="KW-0963">Cytoplasm</keyword>
<dbReference type="EMBL" id="MU857753">
    <property type="protein sequence ID" value="KAK4244175.1"/>
    <property type="molecule type" value="Genomic_DNA"/>
</dbReference>
<dbReference type="InterPro" id="IPR013734">
    <property type="entry name" value="TF_Nrm1/Whi5"/>
</dbReference>
<organism evidence="10 11">
    <name type="scientific">Corynascus novoguineensis</name>
    <dbReference type="NCBI Taxonomy" id="1126955"/>
    <lineage>
        <taxon>Eukaryota</taxon>
        <taxon>Fungi</taxon>
        <taxon>Dikarya</taxon>
        <taxon>Ascomycota</taxon>
        <taxon>Pezizomycotina</taxon>
        <taxon>Sordariomycetes</taxon>
        <taxon>Sordariomycetidae</taxon>
        <taxon>Sordariales</taxon>
        <taxon>Chaetomiaceae</taxon>
        <taxon>Corynascus</taxon>
    </lineage>
</organism>
<evidence type="ECO:0000256" key="7">
    <source>
        <dbReference type="ARBA" id="ARBA00023163"/>
    </source>
</evidence>
<dbReference type="GO" id="GO:0005634">
    <property type="term" value="C:nucleus"/>
    <property type="evidence" value="ECO:0007669"/>
    <property type="project" value="UniProtKB-SubCell"/>
</dbReference>
<comment type="subcellular location">
    <subcellularLocation>
        <location evidence="2">Cytoplasm</location>
    </subcellularLocation>
    <subcellularLocation>
        <location evidence="1">Nucleus</location>
    </subcellularLocation>
</comment>
<evidence type="ECO:0000256" key="9">
    <source>
        <dbReference type="SAM" id="MobiDB-lite"/>
    </source>
</evidence>
<dbReference type="Pfam" id="PF08528">
    <property type="entry name" value="Whi5"/>
    <property type="match status" value="1"/>
</dbReference>
<feature type="compositionally biased region" description="Basic and acidic residues" evidence="9">
    <location>
        <begin position="375"/>
        <end position="389"/>
    </location>
</feature>
<evidence type="ECO:0008006" key="12">
    <source>
        <dbReference type="Google" id="ProtNLM"/>
    </source>
</evidence>
<dbReference type="Proteomes" id="UP001303647">
    <property type="component" value="Unassembled WGS sequence"/>
</dbReference>
<keyword evidence="5" id="KW-0678">Repressor</keyword>
<proteinExistence type="inferred from homology"/>
<accession>A0AAN7HJB6</accession>
<feature type="region of interest" description="Disordered" evidence="9">
    <location>
        <begin position="445"/>
        <end position="481"/>
    </location>
</feature>
<reference evidence="10" key="1">
    <citation type="journal article" date="2023" name="Mol. Phylogenet. Evol.">
        <title>Genome-scale phylogeny and comparative genomics of the fungal order Sordariales.</title>
        <authorList>
            <person name="Hensen N."/>
            <person name="Bonometti L."/>
            <person name="Westerberg I."/>
            <person name="Brannstrom I.O."/>
            <person name="Guillou S."/>
            <person name="Cros-Aarteil S."/>
            <person name="Calhoun S."/>
            <person name="Haridas S."/>
            <person name="Kuo A."/>
            <person name="Mondo S."/>
            <person name="Pangilinan J."/>
            <person name="Riley R."/>
            <person name="LaButti K."/>
            <person name="Andreopoulos B."/>
            <person name="Lipzen A."/>
            <person name="Chen C."/>
            <person name="Yan M."/>
            <person name="Daum C."/>
            <person name="Ng V."/>
            <person name="Clum A."/>
            <person name="Steindorff A."/>
            <person name="Ohm R.A."/>
            <person name="Martin F."/>
            <person name="Silar P."/>
            <person name="Natvig D.O."/>
            <person name="Lalanne C."/>
            <person name="Gautier V."/>
            <person name="Ament-Velasquez S.L."/>
            <person name="Kruys A."/>
            <person name="Hutchinson M.I."/>
            <person name="Powell A.J."/>
            <person name="Barry K."/>
            <person name="Miller A.N."/>
            <person name="Grigoriev I.V."/>
            <person name="Debuchy R."/>
            <person name="Gladieux P."/>
            <person name="Hiltunen Thoren M."/>
            <person name="Johannesson H."/>
        </authorList>
    </citation>
    <scope>NUCLEOTIDE SEQUENCE</scope>
    <source>
        <strain evidence="10">CBS 359.72</strain>
    </source>
</reference>
<evidence type="ECO:0000256" key="6">
    <source>
        <dbReference type="ARBA" id="ARBA00023015"/>
    </source>
</evidence>
<feature type="compositionally biased region" description="Basic and acidic residues" evidence="9">
    <location>
        <begin position="113"/>
        <end position="131"/>
    </location>
</feature>
<comment type="caution">
    <text evidence="10">The sequence shown here is derived from an EMBL/GenBank/DDBJ whole genome shotgun (WGS) entry which is preliminary data.</text>
</comment>
<evidence type="ECO:0000256" key="5">
    <source>
        <dbReference type="ARBA" id="ARBA00022491"/>
    </source>
</evidence>
<feature type="region of interest" description="Disordered" evidence="9">
    <location>
        <begin position="349"/>
        <end position="427"/>
    </location>
</feature>
<feature type="region of interest" description="Disordered" evidence="9">
    <location>
        <begin position="1"/>
        <end position="198"/>
    </location>
</feature>
<evidence type="ECO:0000256" key="2">
    <source>
        <dbReference type="ARBA" id="ARBA00004496"/>
    </source>
</evidence>
<feature type="compositionally biased region" description="Basic residues" evidence="9">
    <location>
        <begin position="349"/>
        <end position="360"/>
    </location>
</feature>
<evidence type="ECO:0000256" key="1">
    <source>
        <dbReference type="ARBA" id="ARBA00004123"/>
    </source>
</evidence>
<feature type="compositionally biased region" description="Low complexity" evidence="9">
    <location>
        <begin position="412"/>
        <end position="427"/>
    </location>
</feature>